<dbReference type="GO" id="GO:0008758">
    <property type="term" value="F:UDP-2,3-diacylglucosamine hydrolase activity"/>
    <property type="evidence" value="ECO:0007669"/>
    <property type="project" value="TreeGrafter"/>
</dbReference>
<gene>
    <name evidence="5" type="ORF">CEY11_18470</name>
</gene>
<keyword evidence="3" id="KW-1133">Transmembrane helix</keyword>
<keyword evidence="3" id="KW-0472">Membrane</keyword>
<dbReference type="InterPro" id="IPR029052">
    <property type="entry name" value="Metallo-depent_PP-like"/>
</dbReference>
<feature type="transmembrane region" description="Helical" evidence="3">
    <location>
        <begin position="63"/>
        <end position="84"/>
    </location>
</feature>
<proteinExistence type="predicted"/>
<dbReference type="OrthoDB" id="9780884at2"/>
<dbReference type="InterPro" id="IPR051158">
    <property type="entry name" value="Metallophosphoesterase_sf"/>
</dbReference>
<evidence type="ECO:0000313" key="5">
    <source>
        <dbReference type="EMBL" id="OWT56863.1"/>
    </source>
</evidence>
<feature type="domain" description="Calcineurin-like phosphoesterase" evidence="4">
    <location>
        <begin position="152"/>
        <end position="318"/>
    </location>
</feature>
<keyword evidence="2" id="KW-0378">Hydrolase</keyword>
<dbReference type="AlphaFoldDB" id="A0A225M9D4"/>
<sequence>MGNTLSYFTGAIWLFLLWRFVWPLSAGPGTRLLLALVLFLVAESHWITRRYFGTLASPELPQWVLIVVGWAFGAFLLLAILILLRDVAGSLVFLVARAPGRAVLSSQGLHVTIGAIAVVLAGVGVWQAVKIPRVKTMAISLPGLPPQFDGYRIVQLTDLHASRLLPQYWQAAVVKKTDALAPDLIVITGDLADGTPQLRAADVRPFRDLHARDGVLAIPGNHEYYSDYRDWMAADRALGLRMLENQHVLIEHGGATLAVAGLTDRQAGSFGLPRPDLQAALQGIPAGVPVILLEHRPGDAVKNAQAGIALQLSGHTHGGQIRGLDILVRRANNGFLSGLYQVGKMKLYVSNGTGLWNGFPLRLGRPSEITQIVLHPETRH</sequence>
<evidence type="ECO:0000256" key="1">
    <source>
        <dbReference type="ARBA" id="ARBA00022723"/>
    </source>
</evidence>
<evidence type="ECO:0000256" key="2">
    <source>
        <dbReference type="ARBA" id="ARBA00022801"/>
    </source>
</evidence>
<name>A0A225M9D4_9BURK</name>
<dbReference type="InterPro" id="IPR004843">
    <property type="entry name" value="Calcineurin-like_PHP"/>
</dbReference>
<dbReference type="GO" id="GO:0046872">
    <property type="term" value="F:metal ion binding"/>
    <property type="evidence" value="ECO:0007669"/>
    <property type="project" value="UniProtKB-KW"/>
</dbReference>
<evidence type="ECO:0000259" key="4">
    <source>
        <dbReference type="Pfam" id="PF00149"/>
    </source>
</evidence>
<keyword evidence="6" id="KW-1185">Reference proteome</keyword>
<dbReference type="SUPFAM" id="SSF56300">
    <property type="entry name" value="Metallo-dependent phosphatases"/>
    <property type="match status" value="1"/>
</dbReference>
<dbReference type="GO" id="GO:0009245">
    <property type="term" value="P:lipid A biosynthetic process"/>
    <property type="evidence" value="ECO:0007669"/>
    <property type="project" value="TreeGrafter"/>
</dbReference>
<dbReference type="PANTHER" id="PTHR31302">
    <property type="entry name" value="TRANSMEMBRANE PROTEIN WITH METALLOPHOSPHOESTERASE DOMAIN-RELATED"/>
    <property type="match status" value="1"/>
</dbReference>
<dbReference type="GO" id="GO:0016020">
    <property type="term" value="C:membrane"/>
    <property type="evidence" value="ECO:0007669"/>
    <property type="project" value="GOC"/>
</dbReference>
<accession>A0A225M9D4</accession>
<reference evidence="6" key="1">
    <citation type="submission" date="2017-06" db="EMBL/GenBank/DDBJ databases">
        <title>Herbaspirillum phytohormonus sp. nov., isolated from the root nodule of Robinia pseudoacacia in lead-zinc mine.</title>
        <authorList>
            <person name="Fan M."/>
            <person name="Lin Y."/>
        </authorList>
    </citation>
    <scope>NUCLEOTIDE SEQUENCE [LARGE SCALE GENOMIC DNA]</scope>
    <source>
        <strain evidence="6">SC-089</strain>
    </source>
</reference>
<feature type="transmembrane region" description="Helical" evidence="3">
    <location>
        <begin position="20"/>
        <end position="42"/>
    </location>
</feature>
<keyword evidence="3" id="KW-0812">Transmembrane</keyword>
<dbReference type="Proteomes" id="UP000214603">
    <property type="component" value="Unassembled WGS sequence"/>
</dbReference>
<dbReference type="PANTHER" id="PTHR31302:SF31">
    <property type="entry name" value="PHOSPHODIESTERASE YAEI"/>
    <property type="match status" value="1"/>
</dbReference>
<organism evidence="5 6">
    <name type="scientific">Candidimonas nitroreducens</name>
    <dbReference type="NCBI Taxonomy" id="683354"/>
    <lineage>
        <taxon>Bacteria</taxon>
        <taxon>Pseudomonadati</taxon>
        <taxon>Pseudomonadota</taxon>
        <taxon>Betaproteobacteria</taxon>
        <taxon>Burkholderiales</taxon>
        <taxon>Alcaligenaceae</taxon>
        <taxon>Candidimonas</taxon>
    </lineage>
</organism>
<dbReference type="Gene3D" id="3.60.21.10">
    <property type="match status" value="1"/>
</dbReference>
<dbReference type="CDD" id="cd07385">
    <property type="entry name" value="MPP_YkuE_C"/>
    <property type="match status" value="1"/>
</dbReference>
<dbReference type="EMBL" id="NJIH01000010">
    <property type="protein sequence ID" value="OWT56863.1"/>
    <property type="molecule type" value="Genomic_DNA"/>
</dbReference>
<dbReference type="Pfam" id="PF00149">
    <property type="entry name" value="Metallophos"/>
    <property type="match status" value="1"/>
</dbReference>
<keyword evidence="1" id="KW-0479">Metal-binding</keyword>
<evidence type="ECO:0000256" key="3">
    <source>
        <dbReference type="SAM" id="Phobius"/>
    </source>
</evidence>
<comment type="caution">
    <text evidence="5">The sequence shown here is derived from an EMBL/GenBank/DDBJ whole genome shotgun (WGS) entry which is preliminary data.</text>
</comment>
<dbReference type="RefSeq" id="WP_088604871.1">
    <property type="nucleotide sequence ID" value="NZ_NJIH01000010.1"/>
</dbReference>
<protein>
    <submittedName>
        <fullName evidence="5">Metallophosphoesterase</fullName>
    </submittedName>
</protein>
<evidence type="ECO:0000313" key="6">
    <source>
        <dbReference type="Proteomes" id="UP000214603"/>
    </source>
</evidence>
<feature type="transmembrane region" description="Helical" evidence="3">
    <location>
        <begin position="109"/>
        <end position="129"/>
    </location>
</feature>